<dbReference type="SUPFAM" id="SSF56024">
    <property type="entry name" value="Phospholipase D/nuclease"/>
    <property type="match status" value="1"/>
</dbReference>
<evidence type="ECO:0000256" key="1">
    <source>
        <dbReference type="ARBA" id="ARBA00022801"/>
    </source>
</evidence>
<protein>
    <recommendedName>
        <fullName evidence="4">PLD phosphodiesterase domain-containing protein</fullName>
    </recommendedName>
</protein>
<gene>
    <name evidence="5" type="ORF">S01H1_41564</name>
</gene>
<sequence length="215" mass="24991">RIRPCTTVVFSPRKGMAALNWYADRLDNAKQAIALTAAFGINPVLAEVLGEDKDYLRYLLLERQGDNHDIYAADRDVLVSIGSNLRKDTLYRWTKEQLTGFNFHVRYIHTKFLLIDPLTNDPIIITGSANFSEASTKNNDENMLVIRGDKRVADMYLGEFMRLFNHYYFRYHASRLCRELTTADKKRAFLSENDLWTNRYYDSGSVKTKQRLLFA</sequence>
<accession>X0UM87</accession>
<evidence type="ECO:0000256" key="2">
    <source>
        <dbReference type="ARBA" id="ARBA00022963"/>
    </source>
</evidence>
<proteinExistence type="predicted"/>
<dbReference type="InterPro" id="IPR051406">
    <property type="entry name" value="PLD_domain"/>
</dbReference>
<dbReference type="Gene3D" id="3.30.870.10">
    <property type="entry name" value="Endonuclease Chain A"/>
    <property type="match status" value="1"/>
</dbReference>
<evidence type="ECO:0000313" key="5">
    <source>
        <dbReference type="EMBL" id="GAG00402.1"/>
    </source>
</evidence>
<name>X0UM87_9ZZZZ</name>
<reference evidence="5" key="1">
    <citation type="journal article" date="2014" name="Front. Microbiol.">
        <title>High frequency of phylogenetically diverse reductive dehalogenase-homologous genes in deep subseafloor sedimentary metagenomes.</title>
        <authorList>
            <person name="Kawai M."/>
            <person name="Futagami T."/>
            <person name="Toyoda A."/>
            <person name="Takaki Y."/>
            <person name="Nishi S."/>
            <person name="Hori S."/>
            <person name="Arai W."/>
            <person name="Tsubouchi T."/>
            <person name="Morono Y."/>
            <person name="Uchiyama I."/>
            <person name="Ito T."/>
            <person name="Fujiyama A."/>
            <person name="Inagaki F."/>
            <person name="Takami H."/>
        </authorList>
    </citation>
    <scope>NUCLEOTIDE SEQUENCE</scope>
    <source>
        <strain evidence="5">Expedition CK06-06</strain>
    </source>
</reference>
<dbReference type="GO" id="GO:0016042">
    <property type="term" value="P:lipid catabolic process"/>
    <property type="evidence" value="ECO:0007669"/>
    <property type="project" value="UniProtKB-KW"/>
</dbReference>
<dbReference type="InterPro" id="IPR001736">
    <property type="entry name" value="PLipase_D/transphosphatidylase"/>
</dbReference>
<keyword evidence="2" id="KW-0442">Lipid degradation</keyword>
<evidence type="ECO:0000256" key="3">
    <source>
        <dbReference type="ARBA" id="ARBA00023098"/>
    </source>
</evidence>
<comment type="caution">
    <text evidence="5">The sequence shown here is derived from an EMBL/GenBank/DDBJ whole genome shotgun (WGS) entry which is preliminary data.</text>
</comment>
<feature type="non-terminal residue" evidence="5">
    <location>
        <position position="1"/>
    </location>
</feature>
<keyword evidence="1" id="KW-0378">Hydrolase</keyword>
<dbReference type="PANTHER" id="PTHR43856:SF1">
    <property type="entry name" value="MITOCHONDRIAL CARDIOLIPIN HYDROLASE"/>
    <property type="match status" value="1"/>
</dbReference>
<dbReference type="EMBL" id="BARS01026369">
    <property type="protein sequence ID" value="GAG00402.1"/>
    <property type="molecule type" value="Genomic_DNA"/>
</dbReference>
<evidence type="ECO:0000259" key="4">
    <source>
        <dbReference type="PROSITE" id="PS50035"/>
    </source>
</evidence>
<keyword evidence="3" id="KW-0443">Lipid metabolism</keyword>
<dbReference type="PANTHER" id="PTHR43856">
    <property type="entry name" value="CARDIOLIPIN HYDROLASE"/>
    <property type="match status" value="1"/>
</dbReference>
<dbReference type="InterPro" id="IPR025202">
    <property type="entry name" value="PLD-like_dom"/>
</dbReference>
<dbReference type="GO" id="GO:0016891">
    <property type="term" value="F:RNA endonuclease activity producing 5'-phosphomonoesters, hydrolytic mechanism"/>
    <property type="evidence" value="ECO:0007669"/>
    <property type="project" value="TreeGrafter"/>
</dbReference>
<organism evidence="5">
    <name type="scientific">marine sediment metagenome</name>
    <dbReference type="NCBI Taxonomy" id="412755"/>
    <lineage>
        <taxon>unclassified sequences</taxon>
        <taxon>metagenomes</taxon>
        <taxon>ecological metagenomes</taxon>
    </lineage>
</organism>
<feature type="domain" description="PLD phosphodiesterase" evidence="4">
    <location>
        <begin position="104"/>
        <end position="135"/>
    </location>
</feature>
<dbReference type="Pfam" id="PF13091">
    <property type="entry name" value="PLDc_2"/>
    <property type="match status" value="1"/>
</dbReference>
<dbReference type="PROSITE" id="PS50035">
    <property type="entry name" value="PLD"/>
    <property type="match status" value="1"/>
</dbReference>
<dbReference type="AlphaFoldDB" id="X0UM87"/>